<dbReference type="GO" id="GO:0140359">
    <property type="term" value="F:ABC-type transporter activity"/>
    <property type="evidence" value="ECO:0007669"/>
    <property type="project" value="InterPro"/>
</dbReference>
<keyword evidence="5 6" id="KW-0472">Membrane</keyword>
<feature type="transmembrane region" description="Helical" evidence="6">
    <location>
        <begin position="18"/>
        <end position="37"/>
    </location>
</feature>
<dbReference type="InterPro" id="IPR013525">
    <property type="entry name" value="ABC2_TM"/>
</dbReference>
<keyword evidence="3 6" id="KW-0812">Transmembrane</keyword>
<gene>
    <name evidence="8" type="ordered locus">Amet_3717</name>
</gene>
<evidence type="ECO:0000256" key="6">
    <source>
        <dbReference type="SAM" id="Phobius"/>
    </source>
</evidence>
<evidence type="ECO:0000256" key="4">
    <source>
        <dbReference type="ARBA" id="ARBA00022989"/>
    </source>
</evidence>
<keyword evidence="9" id="KW-1185">Reference proteome</keyword>
<evidence type="ECO:0000259" key="7">
    <source>
        <dbReference type="Pfam" id="PF12698"/>
    </source>
</evidence>
<feature type="transmembrane region" description="Helical" evidence="6">
    <location>
        <begin position="204"/>
        <end position="222"/>
    </location>
</feature>
<dbReference type="STRING" id="293826.Amet_3717"/>
<evidence type="ECO:0000256" key="1">
    <source>
        <dbReference type="ARBA" id="ARBA00004651"/>
    </source>
</evidence>
<feature type="transmembrane region" description="Helical" evidence="6">
    <location>
        <begin position="147"/>
        <end position="167"/>
    </location>
</feature>
<proteinExistence type="predicted"/>
<dbReference type="GO" id="GO:0005886">
    <property type="term" value="C:plasma membrane"/>
    <property type="evidence" value="ECO:0007669"/>
    <property type="project" value="UniProtKB-SubCell"/>
</dbReference>
<feature type="domain" description="ABC-2 type transporter transmembrane" evidence="7">
    <location>
        <begin position="48"/>
        <end position="222"/>
    </location>
</feature>
<accession>A6TUG9</accession>
<evidence type="ECO:0000313" key="8">
    <source>
        <dbReference type="EMBL" id="ABR49837.1"/>
    </source>
</evidence>
<dbReference type="AlphaFoldDB" id="A6TUG9"/>
<feature type="transmembrane region" description="Helical" evidence="6">
    <location>
        <begin position="118"/>
        <end position="141"/>
    </location>
</feature>
<name>A6TUG9_ALKMQ</name>
<keyword evidence="4 6" id="KW-1133">Transmembrane helix</keyword>
<evidence type="ECO:0000313" key="9">
    <source>
        <dbReference type="Proteomes" id="UP000001572"/>
    </source>
</evidence>
<feature type="transmembrane region" description="Helical" evidence="6">
    <location>
        <begin position="91"/>
        <end position="111"/>
    </location>
</feature>
<comment type="subcellular location">
    <subcellularLocation>
        <location evidence="1">Cell membrane</location>
        <topology evidence="1">Multi-pass membrane protein</topology>
    </subcellularLocation>
</comment>
<sequence length="228" mass="25862">MTIFNFVFKRYFRSRSNILFLLILPIASVFLPVAEWLPIPLGFQYYGILQLFIATRLASIIMEDRTNKILLRIGVAPVTHFQYLWQNLLAYSTIMIIVNLVVVLVGVFVHGEGLISPILLFIIYAFFTMTALGFSLAWYSLFRNKEAAISILAGVIMLMTLLGGIMFPIQIMPIFFQRLAMLLPTYWFAEGMILVAFGATIVDLALPLGMMLMFSIAFLLLGSRRRIG</sequence>
<keyword evidence="2" id="KW-1003">Cell membrane</keyword>
<feature type="transmembrane region" description="Helical" evidence="6">
    <location>
        <begin position="43"/>
        <end position="62"/>
    </location>
</feature>
<dbReference type="InterPro" id="IPR051449">
    <property type="entry name" value="ABC-2_transporter_component"/>
</dbReference>
<dbReference type="PANTHER" id="PTHR30294:SF29">
    <property type="entry name" value="MULTIDRUG ABC TRANSPORTER PERMEASE YBHS-RELATED"/>
    <property type="match status" value="1"/>
</dbReference>
<evidence type="ECO:0000256" key="5">
    <source>
        <dbReference type="ARBA" id="ARBA00023136"/>
    </source>
</evidence>
<dbReference type="Pfam" id="PF12698">
    <property type="entry name" value="ABC2_membrane_3"/>
    <property type="match status" value="1"/>
</dbReference>
<dbReference type="PANTHER" id="PTHR30294">
    <property type="entry name" value="MEMBRANE COMPONENT OF ABC TRANSPORTER YHHJ-RELATED"/>
    <property type="match status" value="1"/>
</dbReference>
<dbReference type="KEGG" id="amt:Amet_3717"/>
<dbReference type="EMBL" id="CP000724">
    <property type="protein sequence ID" value="ABR49837.1"/>
    <property type="molecule type" value="Genomic_DNA"/>
</dbReference>
<dbReference type="RefSeq" id="WP_012064797.1">
    <property type="nucleotide sequence ID" value="NC_009633.1"/>
</dbReference>
<reference evidence="9" key="1">
    <citation type="journal article" date="2016" name="Genome Announc.">
        <title>Complete genome sequence of Alkaliphilus metalliredigens strain QYMF, an alkaliphilic and metal-reducing bacterium isolated from borax-contaminated leachate ponds.</title>
        <authorList>
            <person name="Hwang C."/>
            <person name="Copeland A."/>
            <person name="Lucas S."/>
            <person name="Lapidus A."/>
            <person name="Barry K."/>
            <person name="Detter J.C."/>
            <person name="Glavina Del Rio T."/>
            <person name="Hammon N."/>
            <person name="Israni S."/>
            <person name="Dalin E."/>
            <person name="Tice H."/>
            <person name="Pitluck S."/>
            <person name="Chertkov O."/>
            <person name="Brettin T."/>
            <person name="Bruce D."/>
            <person name="Han C."/>
            <person name="Schmutz J."/>
            <person name="Larimer F."/>
            <person name="Land M.L."/>
            <person name="Hauser L."/>
            <person name="Kyrpides N."/>
            <person name="Mikhailova N."/>
            <person name="Ye Q."/>
            <person name="Zhou J."/>
            <person name="Richardson P."/>
            <person name="Fields M.W."/>
        </authorList>
    </citation>
    <scope>NUCLEOTIDE SEQUENCE [LARGE SCALE GENOMIC DNA]</scope>
    <source>
        <strain evidence="9">QYMF</strain>
    </source>
</reference>
<dbReference type="HOGENOM" id="CLU_1213273_0_0_9"/>
<organism evidence="8 9">
    <name type="scientific">Alkaliphilus metalliredigens (strain QYMF)</name>
    <dbReference type="NCBI Taxonomy" id="293826"/>
    <lineage>
        <taxon>Bacteria</taxon>
        <taxon>Bacillati</taxon>
        <taxon>Bacillota</taxon>
        <taxon>Clostridia</taxon>
        <taxon>Peptostreptococcales</taxon>
        <taxon>Natronincolaceae</taxon>
        <taxon>Alkaliphilus</taxon>
    </lineage>
</organism>
<evidence type="ECO:0000256" key="2">
    <source>
        <dbReference type="ARBA" id="ARBA00022475"/>
    </source>
</evidence>
<dbReference type="OrthoDB" id="266913at2"/>
<dbReference type="Proteomes" id="UP000001572">
    <property type="component" value="Chromosome"/>
</dbReference>
<protein>
    <submittedName>
        <fullName evidence="8">ABC-2 type transporter</fullName>
    </submittedName>
</protein>
<dbReference type="eggNOG" id="COG1511">
    <property type="taxonomic scope" value="Bacteria"/>
</dbReference>
<evidence type="ECO:0000256" key="3">
    <source>
        <dbReference type="ARBA" id="ARBA00022692"/>
    </source>
</evidence>